<dbReference type="RefSeq" id="WP_030107709.1">
    <property type="nucleotide sequence ID" value="NZ_BAAABQ010000063.1"/>
</dbReference>
<keyword evidence="5" id="KW-1185">Reference proteome</keyword>
<evidence type="ECO:0000256" key="1">
    <source>
        <dbReference type="ARBA" id="ARBA00022679"/>
    </source>
</evidence>
<dbReference type="InterPro" id="IPR036873">
    <property type="entry name" value="Rhodanese-like_dom_sf"/>
</dbReference>
<dbReference type="InterPro" id="IPR001763">
    <property type="entry name" value="Rhodanese-like_dom"/>
</dbReference>
<name>A0ABR6B9D1_9PSEU</name>
<organism evidence="4 5">
    <name type="scientific">Kutzneria viridogrisea</name>
    <dbReference type="NCBI Taxonomy" id="47990"/>
    <lineage>
        <taxon>Bacteria</taxon>
        <taxon>Bacillati</taxon>
        <taxon>Actinomycetota</taxon>
        <taxon>Actinomycetes</taxon>
        <taxon>Pseudonocardiales</taxon>
        <taxon>Pseudonocardiaceae</taxon>
        <taxon>Kutzneria</taxon>
    </lineage>
</organism>
<proteinExistence type="predicted"/>
<evidence type="ECO:0000313" key="5">
    <source>
        <dbReference type="Proteomes" id="UP000517916"/>
    </source>
</evidence>
<evidence type="ECO:0000313" key="4">
    <source>
        <dbReference type="EMBL" id="MBA8923361.1"/>
    </source>
</evidence>
<dbReference type="PANTHER" id="PTHR11364">
    <property type="entry name" value="THIOSULFATE SULFERTANSFERASE"/>
    <property type="match status" value="1"/>
</dbReference>
<feature type="domain" description="Rhodanese" evidence="3">
    <location>
        <begin position="207"/>
        <end position="289"/>
    </location>
</feature>
<protein>
    <submittedName>
        <fullName evidence="4">Thiosulfate/3-mercaptopyruvate sulfurtransferase</fullName>
        <ecNumber evidence="4">2.8.1.1</ecNumber>
        <ecNumber evidence="4">2.8.1.2</ecNumber>
    </submittedName>
</protein>
<gene>
    <name evidence="4" type="ORF">BC739_000558</name>
</gene>
<evidence type="ECO:0000259" key="3">
    <source>
        <dbReference type="PROSITE" id="PS50206"/>
    </source>
</evidence>
<dbReference type="CDD" id="cd01448">
    <property type="entry name" value="TST_Repeat_1"/>
    <property type="match status" value="1"/>
</dbReference>
<dbReference type="PANTHER" id="PTHR11364:SF27">
    <property type="entry name" value="SULFURTRANSFERASE"/>
    <property type="match status" value="1"/>
</dbReference>
<feature type="domain" description="Rhodanese" evidence="3">
    <location>
        <begin position="23"/>
        <end position="144"/>
    </location>
</feature>
<dbReference type="EMBL" id="JACJID010000001">
    <property type="protein sequence ID" value="MBA8923361.1"/>
    <property type="molecule type" value="Genomic_DNA"/>
</dbReference>
<evidence type="ECO:0000256" key="2">
    <source>
        <dbReference type="ARBA" id="ARBA00022737"/>
    </source>
</evidence>
<dbReference type="Proteomes" id="UP000517916">
    <property type="component" value="Unassembled WGS sequence"/>
</dbReference>
<keyword evidence="1 4" id="KW-0808">Transferase</keyword>
<dbReference type="GO" id="GO:0004792">
    <property type="term" value="F:thiosulfate-cyanide sulfurtransferase activity"/>
    <property type="evidence" value="ECO:0007669"/>
    <property type="project" value="UniProtKB-EC"/>
</dbReference>
<dbReference type="Gene3D" id="3.40.250.10">
    <property type="entry name" value="Rhodanese-like domain"/>
    <property type="match status" value="2"/>
</dbReference>
<sequence length="295" mass="31465">MNSQSALLPASLVTTGWLAQHLGEPDLLVLDASVQMVPTPPHRVPMREAYREAHLPGAVFADLVNDLSDPDSPLAITRPSAHRATTVFGQLGIGPRTRVVAYDCEFGQYAARLWWLLKSAGHDAVAVLDGGLRKWTGEGRAVESGEVEPVPAAFAASPRPGMWADKQQVMAVVRDGVQATLVNAVPELPADTSLLPEEAVRVMSTTIPGSVNVPYPSLAQPGTSMLRASEDRAQFLASVTRGRPAIVYCNSGLNAPLVGFSLLAAGHDEVMVYDGSLEEWLGDPHAPVERRTIPG</sequence>
<comment type="caution">
    <text evidence="4">The sequence shown here is derived from an EMBL/GenBank/DDBJ whole genome shotgun (WGS) entry which is preliminary data.</text>
</comment>
<dbReference type="EC" id="2.8.1.2" evidence="4"/>
<dbReference type="PROSITE" id="PS50206">
    <property type="entry name" value="RHODANESE_3"/>
    <property type="match status" value="2"/>
</dbReference>
<keyword evidence="2" id="KW-0677">Repeat</keyword>
<reference evidence="4 5" key="1">
    <citation type="submission" date="2020-08" db="EMBL/GenBank/DDBJ databases">
        <title>Genomic Encyclopedia of Archaeal and Bacterial Type Strains, Phase II (KMG-II): from individual species to whole genera.</title>
        <authorList>
            <person name="Goeker M."/>
        </authorList>
    </citation>
    <scope>NUCLEOTIDE SEQUENCE [LARGE SCALE GENOMIC DNA]</scope>
    <source>
        <strain evidence="4 5">DSM 43850</strain>
    </source>
</reference>
<dbReference type="SUPFAM" id="SSF52821">
    <property type="entry name" value="Rhodanese/Cell cycle control phosphatase"/>
    <property type="match status" value="2"/>
</dbReference>
<dbReference type="EC" id="2.8.1.1" evidence="4"/>
<dbReference type="SMART" id="SM00450">
    <property type="entry name" value="RHOD"/>
    <property type="match status" value="2"/>
</dbReference>
<dbReference type="GO" id="GO:0016784">
    <property type="term" value="F:3-mercaptopyruvate sulfurtransferase activity"/>
    <property type="evidence" value="ECO:0007669"/>
    <property type="project" value="UniProtKB-EC"/>
</dbReference>
<dbReference type="Pfam" id="PF00581">
    <property type="entry name" value="Rhodanese"/>
    <property type="match status" value="2"/>
</dbReference>
<accession>A0ABR6B9D1</accession>
<dbReference type="InterPro" id="IPR045078">
    <property type="entry name" value="TST/MPST-like"/>
</dbReference>